<keyword evidence="1" id="KW-1015">Disulfide bond</keyword>
<accession>A0A821HJA2</accession>
<dbReference type="InterPro" id="IPR000742">
    <property type="entry name" value="EGF"/>
</dbReference>
<dbReference type="PROSITE" id="PS00022">
    <property type="entry name" value="EGF_1"/>
    <property type="match status" value="2"/>
</dbReference>
<sequence>MKFFAPLLLIIILTEAAPTPKSSQYEARSVGSVPCYIGCWTPCEQLRCLNGGYCIQPATKTTLAYCNCPSQYSGYRCEQPADPCLSYQCHHGTCQKDRSNQPYCACNDGYVGSRCENQI</sequence>
<feature type="domain" description="EGF-like" evidence="3">
    <location>
        <begin position="80"/>
        <end position="116"/>
    </location>
</feature>
<keyword evidence="6" id="KW-1185">Reference proteome</keyword>
<dbReference type="PROSITE" id="PS01186">
    <property type="entry name" value="EGF_2"/>
    <property type="match status" value="1"/>
</dbReference>
<dbReference type="PROSITE" id="PS50026">
    <property type="entry name" value="EGF_3"/>
    <property type="match status" value="2"/>
</dbReference>
<evidence type="ECO:0000256" key="2">
    <source>
        <dbReference type="SAM" id="SignalP"/>
    </source>
</evidence>
<dbReference type="EMBL" id="CAJOBP010033163">
    <property type="protein sequence ID" value="CAF4685309.1"/>
    <property type="molecule type" value="Genomic_DNA"/>
</dbReference>
<dbReference type="Proteomes" id="UP000663873">
    <property type="component" value="Unassembled WGS sequence"/>
</dbReference>
<dbReference type="SMART" id="SM00181">
    <property type="entry name" value="EGF"/>
    <property type="match status" value="2"/>
</dbReference>
<comment type="caution">
    <text evidence="4">The sequence shown here is derived from an EMBL/GenBank/DDBJ whole genome shotgun (WGS) entry which is preliminary data.</text>
</comment>
<comment type="caution">
    <text evidence="1">Lacks conserved residue(s) required for the propagation of feature annotation.</text>
</comment>
<dbReference type="AlphaFoldDB" id="A0A821HJA2"/>
<feature type="disulfide bond" evidence="1">
    <location>
        <begin position="68"/>
        <end position="77"/>
    </location>
</feature>
<feature type="signal peptide" evidence="2">
    <location>
        <begin position="1"/>
        <end position="16"/>
    </location>
</feature>
<evidence type="ECO:0000256" key="1">
    <source>
        <dbReference type="PROSITE-ProRule" id="PRU00076"/>
    </source>
</evidence>
<dbReference type="EMBL" id="CAJOBR010025825">
    <property type="protein sequence ID" value="CAF4968366.1"/>
    <property type="molecule type" value="Genomic_DNA"/>
</dbReference>
<reference evidence="4" key="1">
    <citation type="submission" date="2021-02" db="EMBL/GenBank/DDBJ databases">
        <authorList>
            <person name="Nowell W R."/>
        </authorList>
    </citation>
    <scope>NUCLEOTIDE SEQUENCE</scope>
</reference>
<evidence type="ECO:0000259" key="3">
    <source>
        <dbReference type="PROSITE" id="PS50026"/>
    </source>
</evidence>
<evidence type="ECO:0000313" key="5">
    <source>
        <dbReference type="EMBL" id="CAF4968366.1"/>
    </source>
</evidence>
<feature type="chain" id="PRO_5036238042" description="EGF-like domain-containing protein" evidence="2">
    <location>
        <begin position="17"/>
        <end position="119"/>
    </location>
</feature>
<protein>
    <recommendedName>
        <fullName evidence="3">EGF-like domain-containing protein</fullName>
    </recommendedName>
</protein>
<organism evidence="4 6">
    <name type="scientific">Rotaria socialis</name>
    <dbReference type="NCBI Taxonomy" id="392032"/>
    <lineage>
        <taxon>Eukaryota</taxon>
        <taxon>Metazoa</taxon>
        <taxon>Spiralia</taxon>
        <taxon>Gnathifera</taxon>
        <taxon>Rotifera</taxon>
        <taxon>Eurotatoria</taxon>
        <taxon>Bdelloidea</taxon>
        <taxon>Philodinida</taxon>
        <taxon>Philodinidae</taxon>
        <taxon>Rotaria</taxon>
    </lineage>
</organism>
<evidence type="ECO:0000313" key="4">
    <source>
        <dbReference type="EMBL" id="CAF4685309.1"/>
    </source>
</evidence>
<feature type="disulfide bond" evidence="1">
    <location>
        <begin position="84"/>
        <end position="94"/>
    </location>
</feature>
<dbReference type="SUPFAM" id="SSF57196">
    <property type="entry name" value="EGF/Laminin"/>
    <property type="match status" value="2"/>
</dbReference>
<dbReference type="Gene3D" id="2.10.25.10">
    <property type="entry name" value="Laminin"/>
    <property type="match status" value="2"/>
</dbReference>
<feature type="domain" description="EGF-like" evidence="3">
    <location>
        <begin position="40"/>
        <end position="78"/>
    </location>
</feature>
<feature type="non-terminal residue" evidence="4">
    <location>
        <position position="1"/>
    </location>
</feature>
<dbReference type="Proteomes" id="UP000663848">
    <property type="component" value="Unassembled WGS sequence"/>
</dbReference>
<keyword evidence="1" id="KW-0245">EGF-like domain</keyword>
<feature type="disulfide bond" evidence="1">
    <location>
        <begin position="106"/>
        <end position="115"/>
    </location>
</feature>
<name>A0A821HJA2_9BILA</name>
<proteinExistence type="predicted"/>
<evidence type="ECO:0000313" key="6">
    <source>
        <dbReference type="Proteomes" id="UP000663873"/>
    </source>
</evidence>
<keyword evidence="2" id="KW-0732">Signal</keyword>
<gene>
    <name evidence="5" type="ORF">QYT958_LOCUS34964</name>
    <name evidence="4" type="ORF">UJA718_LOCUS35466</name>
</gene>